<gene>
    <name evidence="6" type="ORF">FG87_25255</name>
</gene>
<keyword evidence="1" id="KW-0285">Flavoprotein</keyword>
<dbReference type="InterPro" id="IPR036661">
    <property type="entry name" value="Luciferase-like_sf"/>
</dbReference>
<dbReference type="RefSeq" id="WP_043675283.1">
    <property type="nucleotide sequence ID" value="NZ_BDCI01000001.1"/>
</dbReference>
<evidence type="ECO:0000256" key="3">
    <source>
        <dbReference type="ARBA" id="ARBA00023002"/>
    </source>
</evidence>
<keyword evidence="7" id="KW-1185">Reference proteome</keyword>
<dbReference type="Pfam" id="PF00296">
    <property type="entry name" value="Bac_luciferase"/>
    <property type="match status" value="1"/>
</dbReference>
<evidence type="ECO:0000259" key="5">
    <source>
        <dbReference type="Pfam" id="PF00296"/>
    </source>
</evidence>
<feature type="domain" description="Luciferase-like" evidence="5">
    <location>
        <begin position="22"/>
        <end position="209"/>
    </location>
</feature>
<keyword evidence="4" id="KW-0503">Monooxygenase</keyword>
<organism evidence="6 7">
    <name type="scientific">Nocardia vulneris</name>
    <dbReference type="NCBI Taxonomy" id="1141657"/>
    <lineage>
        <taxon>Bacteria</taxon>
        <taxon>Bacillati</taxon>
        <taxon>Actinomycetota</taxon>
        <taxon>Actinomycetes</taxon>
        <taxon>Mycobacteriales</taxon>
        <taxon>Nocardiaceae</taxon>
        <taxon>Nocardia</taxon>
    </lineage>
</organism>
<comment type="caution">
    <text evidence="6">The sequence shown here is derived from an EMBL/GenBank/DDBJ whole genome shotgun (WGS) entry which is preliminary data.</text>
</comment>
<dbReference type="Proteomes" id="UP000031364">
    <property type="component" value="Unassembled WGS sequence"/>
</dbReference>
<proteinExistence type="predicted"/>
<evidence type="ECO:0000256" key="1">
    <source>
        <dbReference type="ARBA" id="ARBA00022630"/>
    </source>
</evidence>
<evidence type="ECO:0000256" key="2">
    <source>
        <dbReference type="ARBA" id="ARBA00022643"/>
    </source>
</evidence>
<dbReference type="InterPro" id="IPR019921">
    <property type="entry name" value="Lucif-like_OxRdtase_Rv2161c"/>
</dbReference>
<dbReference type="PANTHER" id="PTHR42847">
    <property type="entry name" value="ALKANESULFONATE MONOOXYGENASE"/>
    <property type="match status" value="1"/>
</dbReference>
<reference evidence="6 7" key="1">
    <citation type="journal article" date="2014" name="Int. J. Syst. Evol. Microbiol.">
        <title>Nocardia vulneris sp. nov., isolated from wounds of human patients in North America.</title>
        <authorList>
            <person name="Lasker B.A."/>
            <person name="Bell M."/>
            <person name="Klenk H.P."/>
            <person name="Sproer C."/>
            <person name="Schumann C."/>
            <person name="Schumann P."/>
            <person name="Brown J.M."/>
        </authorList>
    </citation>
    <scope>NUCLEOTIDE SEQUENCE [LARGE SCALE GENOMIC DNA]</scope>
    <source>
        <strain evidence="6 7">W9851</strain>
    </source>
</reference>
<dbReference type="NCBIfam" id="TIGR03619">
    <property type="entry name" value="F420_Rv2161c"/>
    <property type="match status" value="1"/>
</dbReference>
<dbReference type="Gene3D" id="3.20.20.30">
    <property type="entry name" value="Luciferase-like domain"/>
    <property type="match status" value="1"/>
</dbReference>
<dbReference type="SUPFAM" id="SSF51679">
    <property type="entry name" value="Bacterial luciferase-like"/>
    <property type="match status" value="1"/>
</dbReference>
<name>A0ABR4ZB09_9NOCA</name>
<keyword evidence="2" id="KW-0288">FMN</keyword>
<evidence type="ECO:0000313" key="7">
    <source>
        <dbReference type="Proteomes" id="UP000031364"/>
    </source>
</evidence>
<sequence>MQIGIITFLTDEGISGKALGPALEDRGFESLFLAEHSHIPASRKSPYPMGGDLPRRYYRTLDPFVALSAVAAVTERLILGTSVTLLIQRDVIHTAKEVASLDLISGGRVVFGVGVGWNREEMADHGTDPRTRGALLDEQLEAIRVIWTEELAEYHGRFLDFDPMYSWPKPVQRPHPPIFVGGETAAIKRAIRHGVGWVPNGAATAAEVPAQLAPFAGNDLPVMVAPVLPDPAILDAYAEAGVQRVALSLAPLPEADALRKLDTLVPLVERYHA</sequence>
<dbReference type="PANTHER" id="PTHR42847:SF4">
    <property type="entry name" value="ALKANESULFONATE MONOOXYGENASE-RELATED"/>
    <property type="match status" value="1"/>
</dbReference>
<dbReference type="InterPro" id="IPR011251">
    <property type="entry name" value="Luciferase-like_dom"/>
</dbReference>
<dbReference type="InterPro" id="IPR050172">
    <property type="entry name" value="SsuD_RutA_monooxygenase"/>
</dbReference>
<evidence type="ECO:0000256" key="4">
    <source>
        <dbReference type="ARBA" id="ARBA00023033"/>
    </source>
</evidence>
<protein>
    <submittedName>
        <fullName evidence="6">5,10-methylene tetrahydromethanopterin reductase</fullName>
    </submittedName>
</protein>
<evidence type="ECO:0000313" key="6">
    <source>
        <dbReference type="EMBL" id="KIA62413.1"/>
    </source>
</evidence>
<dbReference type="EMBL" id="JNFP01000032">
    <property type="protein sequence ID" value="KIA62413.1"/>
    <property type="molecule type" value="Genomic_DNA"/>
</dbReference>
<keyword evidence="3" id="KW-0560">Oxidoreductase</keyword>
<accession>A0ABR4ZB09</accession>